<gene>
    <name evidence="1" type="ORF">SAMN05421736_11299</name>
</gene>
<organism evidence="1 2">
    <name type="scientific">Evansella caseinilytica</name>
    <dbReference type="NCBI Taxonomy" id="1503961"/>
    <lineage>
        <taxon>Bacteria</taxon>
        <taxon>Bacillati</taxon>
        <taxon>Bacillota</taxon>
        <taxon>Bacilli</taxon>
        <taxon>Bacillales</taxon>
        <taxon>Bacillaceae</taxon>
        <taxon>Evansella</taxon>
    </lineage>
</organism>
<keyword evidence="2" id="KW-1185">Reference proteome</keyword>
<sequence>MKKSNFFLGVCIIPVFFFLANSDILAHEEPLSAMIAITKKSIFQNDIVVVWKNPNEYLVSKDDFPPFIEMMEADG</sequence>
<name>A0A1H3SWQ0_9BACI</name>
<proteinExistence type="predicted"/>
<dbReference type="AlphaFoldDB" id="A0A1H3SWQ0"/>
<evidence type="ECO:0000313" key="1">
    <source>
        <dbReference type="EMBL" id="SDZ42436.1"/>
    </source>
</evidence>
<dbReference type="EMBL" id="FNPI01000012">
    <property type="protein sequence ID" value="SDZ42436.1"/>
    <property type="molecule type" value="Genomic_DNA"/>
</dbReference>
<protein>
    <submittedName>
        <fullName evidence="1">Uncharacterized protein</fullName>
    </submittedName>
</protein>
<dbReference type="Proteomes" id="UP000198935">
    <property type="component" value="Unassembled WGS sequence"/>
</dbReference>
<evidence type="ECO:0000313" key="2">
    <source>
        <dbReference type="Proteomes" id="UP000198935"/>
    </source>
</evidence>
<accession>A0A1H3SWQ0</accession>
<dbReference type="OrthoDB" id="10002005at2"/>
<reference evidence="2" key="1">
    <citation type="submission" date="2016-10" db="EMBL/GenBank/DDBJ databases">
        <authorList>
            <person name="Varghese N."/>
            <person name="Submissions S."/>
        </authorList>
    </citation>
    <scope>NUCLEOTIDE SEQUENCE [LARGE SCALE GENOMIC DNA]</scope>
    <source>
        <strain evidence="2">SP</strain>
    </source>
</reference>